<dbReference type="CDD" id="cd07067">
    <property type="entry name" value="HP_PGM_like"/>
    <property type="match status" value="1"/>
</dbReference>
<dbReference type="SMART" id="SM00855">
    <property type="entry name" value="PGAM"/>
    <property type="match status" value="1"/>
</dbReference>
<dbReference type="EMBL" id="QGKS01000225">
    <property type="protein sequence ID" value="PWR14585.1"/>
    <property type="molecule type" value="Genomic_DNA"/>
</dbReference>
<dbReference type="SUPFAM" id="SSF53254">
    <property type="entry name" value="Phosphoglycerate mutase-like"/>
    <property type="match status" value="1"/>
</dbReference>
<dbReference type="InterPro" id="IPR050275">
    <property type="entry name" value="PGM_Phosphatase"/>
</dbReference>
<dbReference type="AlphaFoldDB" id="A0A317DNT5"/>
<dbReference type="InterPro" id="IPR013078">
    <property type="entry name" value="His_Pase_superF_clade-1"/>
</dbReference>
<dbReference type="GO" id="GO:0005737">
    <property type="term" value="C:cytoplasm"/>
    <property type="evidence" value="ECO:0007669"/>
    <property type="project" value="TreeGrafter"/>
</dbReference>
<evidence type="ECO:0000256" key="2">
    <source>
        <dbReference type="ARBA" id="ARBA00023235"/>
    </source>
</evidence>
<dbReference type="PROSITE" id="PS00175">
    <property type="entry name" value="PG_MUTASE"/>
    <property type="match status" value="1"/>
</dbReference>
<keyword evidence="2" id="KW-0413">Isomerase</keyword>
<evidence type="ECO:0000256" key="1">
    <source>
        <dbReference type="ARBA" id="ARBA00023152"/>
    </source>
</evidence>
<accession>A0A317DNT5</accession>
<dbReference type="OrthoDB" id="3628970at2"/>
<protein>
    <submittedName>
        <fullName evidence="3">Histidine phosphatase family protein</fullName>
    </submittedName>
</protein>
<dbReference type="Proteomes" id="UP000246050">
    <property type="component" value="Unassembled WGS sequence"/>
</dbReference>
<dbReference type="GO" id="GO:0016791">
    <property type="term" value="F:phosphatase activity"/>
    <property type="evidence" value="ECO:0007669"/>
    <property type="project" value="TreeGrafter"/>
</dbReference>
<comment type="caution">
    <text evidence="3">The sequence shown here is derived from an EMBL/GenBank/DDBJ whole genome shotgun (WGS) entry which is preliminary data.</text>
</comment>
<name>A0A317DNT5_9ACTN</name>
<organism evidence="3 4">
    <name type="scientific">Micromonospora sicca</name>
    <dbReference type="NCBI Taxonomy" id="2202420"/>
    <lineage>
        <taxon>Bacteria</taxon>
        <taxon>Bacillati</taxon>
        <taxon>Actinomycetota</taxon>
        <taxon>Actinomycetes</taxon>
        <taxon>Micromonosporales</taxon>
        <taxon>Micromonosporaceae</taxon>
        <taxon>Micromonospora</taxon>
    </lineage>
</organism>
<keyword evidence="1" id="KW-0324">Glycolysis</keyword>
<dbReference type="RefSeq" id="WP_109802262.1">
    <property type="nucleotide sequence ID" value="NZ_QGKS01000225.1"/>
</dbReference>
<reference evidence="3 4" key="1">
    <citation type="submission" date="2018-05" db="EMBL/GenBank/DDBJ databases">
        <title>Micromonosporas from Atacama Desert.</title>
        <authorList>
            <person name="Carro L."/>
            <person name="Golinska P."/>
            <person name="Klenk H.-P."/>
            <person name="Goodfellow M."/>
        </authorList>
    </citation>
    <scope>NUCLEOTIDE SEQUENCE [LARGE SCALE GENOMIC DNA]</scope>
    <source>
        <strain evidence="3 4">4G51</strain>
    </source>
</reference>
<dbReference type="InterPro" id="IPR001345">
    <property type="entry name" value="PG/BPGM_mutase_AS"/>
</dbReference>
<proteinExistence type="predicted"/>
<sequence length="217" mass="23794">MAPTTELVIARHGEAACNVAGIVGGEQGCTGLTDLGRKQAEQLAASLAAEHAQQPYAALYATPRLRVTQTAEIITRALHLAATIDPDLRGPDHGDADGRPWVDIKTSFQGPPQHSPDRQYASGSDTWYEYLDRASTALGRILARHDGERILIAAHGETIEAAHTLLLGLPRNACLRLGFVTDHASIARWQRPTNRFGRTIWQLVSHNDTRHLRPRHD</sequence>
<gene>
    <name evidence="3" type="ORF">DKT69_15495</name>
</gene>
<evidence type="ECO:0000313" key="4">
    <source>
        <dbReference type="Proteomes" id="UP000246050"/>
    </source>
</evidence>
<dbReference type="Pfam" id="PF00300">
    <property type="entry name" value="His_Phos_1"/>
    <property type="match status" value="1"/>
</dbReference>
<evidence type="ECO:0000313" key="3">
    <source>
        <dbReference type="EMBL" id="PWR14585.1"/>
    </source>
</evidence>
<dbReference type="PANTHER" id="PTHR48100:SF1">
    <property type="entry name" value="HISTIDINE PHOSPHATASE FAMILY PROTEIN-RELATED"/>
    <property type="match status" value="1"/>
</dbReference>
<dbReference type="PANTHER" id="PTHR48100">
    <property type="entry name" value="BROAD-SPECIFICITY PHOSPHATASE YOR283W-RELATED"/>
    <property type="match status" value="1"/>
</dbReference>
<dbReference type="InterPro" id="IPR029033">
    <property type="entry name" value="His_PPase_superfam"/>
</dbReference>
<dbReference type="Gene3D" id="3.40.50.1240">
    <property type="entry name" value="Phosphoglycerate mutase-like"/>
    <property type="match status" value="1"/>
</dbReference>